<dbReference type="Pfam" id="PF00301">
    <property type="entry name" value="Rubredoxin"/>
    <property type="match status" value="1"/>
</dbReference>
<evidence type="ECO:0000256" key="2">
    <source>
        <dbReference type="ARBA" id="ARBA00022448"/>
    </source>
</evidence>
<proteinExistence type="inferred from homology"/>
<keyword evidence="9" id="KW-0560">Oxidoreductase</keyword>
<sequence length="66" mass="7584">MYTIDLVIHGWLSMKKYVCTTCGYTYDPEYGDLDGGIDPGTPFEDIPEDWICPLCSVEKKEFQPEE</sequence>
<comment type="similarity">
    <text evidence="1 6">Belongs to the rubredoxin family.</text>
</comment>
<evidence type="ECO:0000256" key="7">
    <source>
        <dbReference type="PIRSR" id="PIRSR000071-1"/>
    </source>
</evidence>
<gene>
    <name evidence="9" type="primary">rd</name>
    <name evidence="9" type="ORF">PL9631_1100030</name>
</gene>
<dbReference type="PROSITE" id="PS50903">
    <property type="entry name" value="RUBREDOXIN_LIKE"/>
    <property type="match status" value="1"/>
</dbReference>
<comment type="caution">
    <text evidence="9">The sequence shown here is derived from an EMBL/GenBank/DDBJ whole genome shotgun (WGS) entry which is preliminary data.</text>
</comment>
<name>A0A7Z9DXR8_9CYAN</name>
<keyword evidence="3 6" id="KW-0479">Metal-binding</keyword>
<keyword evidence="2 6" id="KW-0813">Transport</keyword>
<dbReference type="Gene3D" id="2.20.28.10">
    <property type="match status" value="1"/>
</dbReference>
<evidence type="ECO:0000256" key="6">
    <source>
        <dbReference type="PIRNR" id="PIRNR000071"/>
    </source>
</evidence>
<dbReference type="GO" id="GO:0016491">
    <property type="term" value="F:oxidoreductase activity"/>
    <property type="evidence" value="ECO:0007669"/>
    <property type="project" value="UniProtKB-KW"/>
</dbReference>
<dbReference type="AlphaFoldDB" id="A0A7Z9DXR8"/>
<reference evidence="9" key="1">
    <citation type="submission" date="2019-10" db="EMBL/GenBank/DDBJ databases">
        <authorList>
            <consortium name="Genoscope - CEA"/>
            <person name="William W."/>
        </authorList>
    </citation>
    <scope>NUCLEOTIDE SEQUENCE [LARGE SCALE GENOMIC DNA]</scope>
    <source>
        <strain evidence="9">BBR_PRJEB10994</strain>
    </source>
</reference>
<feature type="binding site" evidence="7">
    <location>
        <position position="19"/>
    </location>
    <ligand>
        <name>Fe cation</name>
        <dbReference type="ChEBI" id="CHEBI:24875"/>
    </ligand>
</feature>
<dbReference type="FunFam" id="2.20.28.10:FF:000001">
    <property type="entry name" value="Rubredoxin"/>
    <property type="match status" value="1"/>
</dbReference>
<feature type="binding site" evidence="7">
    <location>
        <position position="22"/>
    </location>
    <ligand>
        <name>Fe cation</name>
        <dbReference type="ChEBI" id="CHEBI:24875"/>
    </ligand>
</feature>
<feature type="binding site" evidence="7">
    <location>
        <position position="52"/>
    </location>
    <ligand>
        <name>Fe cation</name>
        <dbReference type="ChEBI" id="CHEBI:24875"/>
    </ligand>
</feature>
<comment type="cofactor">
    <cofactor evidence="6 7">
        <name>Fe(3+)</name>
        <dbReference type="ChEBI" id="CHEBI:29034"/>
    </cofactor>
    <text evidence="6 7">Binds 1 Fe(3+) ion per subunit.</text>
</comment>
<protein>
    <recommendedName>
        <fullName evidence="6">Rubredoxin</fullName>
    </recommendedName>
</protein>
<dbReference type="RefSeq" id="WP_407947607.1">
    <property type="nucleotide sequence ID" value="NZ_LR735029.1"/>
</dbReference>
<dbReference type="PANTHER" id="PTHR47627:SF1">
    <property type="entry name" value="RUBREDOXIN-1-RELATED"/>
    <property type="match status" value="1"/>
</dbReference>
<dbReference type="Proteomes" id="UP000182190">
    <property type="component" value="Unassembled WGS sequence"/>
</dbReference>
<dbReference type="SUPFAM" id="SSF57802">
    <property type="entry name" value="Rubredoxin-like"/>
    <property type="match status" value="1"/>
</dbReference>
<accession>A0A7Z9DXR8</accession>
<organism evidence="9 10">
    <name type="scientific">Planktothrix paucivesiculata PCC 9631</name>
    <dbReference type="NCBI Taxonomy" id="671071"/>
    <lineage>
        <taxon>Bacteria</taxon>
        <taxon>Bacillati</taxon>
        <taxon>Cyanobacteriota</taxon>
        <taxon>Cyanophyceae</taxon>
        <taxon>Oscillatoriophycideae</taxon>
        <taxon>Oscillatoriales</taxon>
        <taxon>Microcoleaceae</taxon>
        <taxon>Planktothrix</taxon>
    </lineage>
</organism>
<dbReference type="InterPro" id="IPR024934">
    <property type="entry name" value="Rubredoxin-like_dom"/>
</dbReference>
<dbReference type="GO" id="GO:0009055">
    <property type="term" value="F:electron transfer activity"/>
    <property type="evidence" value="ECO:0007669"/>
    <property type="project" value="InterPro"/>
</dbReference>
<evidence type="ECO:0000256" key="3">
    <source>
        <dbReference type="ARBA" id="ARBA00022723"/>
    </source>
</evidence>
<keyword evidence="4 6" id="KW-0249">Electron transport</keyword>
<dbReference type="PIRSF" id="PIRSF000071">
    <property type="entry name" value="Rubredoxin"/>
    <property type="match status" value="1"/>
</dbReference>
<evidence type="ECO:0000313" key="9">
    <source>
        <dbReference type="EMBL" id="VXD14988.1"/>
    </source>
</evidence>
<dbReference type="InterPro" id="IPR024935">
    <property type="entry name" value="Rubredoxin_dom"/>
</dbReference>
<dbReference type="NCBIfam" id="NF045768">
    <property type="entry name" value="RubredRD"/>
    <property type="match status" value="1"/>
</dbReference>
<dbReference type="PRINTS" id="PR00163">
    <property type="entry name" value="RUBREDOXIN"/>
</dbReference>
<feature type="domain" description="Rubredoxin-like" evidence="8">
    <location>
        <begin position="14"/>
        <end position="65"/>
    </location>
</feature>
<dbReference type="PANTHER" id="PTHR47627">
    <property type="entry name" value="RUBREDOXIN"/>
    <property type="match status" value="1"/>
</dbReference>
<evidence type="ECO:0000256" key="5">
    <source>
        <dbReference type="ARBA" id="ARBA00023004"/>
    </source>
</evidence>
<dbReference type="InterPro" id="IPR024922">
    <property type="entry name" value="Rubredoxin"/>
</dbReference>
<evidence type="ECO:0000313" key="10">
    <source>
        <dbReference type="Proteomes" id="UP000182190"/>
    </source>
</evidence>
<evidence type="ECO:0000256" key="1">
    <source>
        <dbReference type="ARBA" id="ARBA00005337"/>
    </source>
</evidence>
<dbReference type="GO" id="GO:0043448">
    <property type="term" value="P:alkane catabolic process"/>
    <property type="evidence" value="ECO:0007669"/>
    <property type="project" value="TreeGrafter"/>
</dbReference>
<evidence type="ECO:0000259" key="8">
    <source>
        <dbReference type="PROSITE" id="PS50903"/>
    </source>
</evidence>
<evidence type="ECO:0000256" key="4">
    <source>
        <dbReference type="ARBA" id="ARBA00022982"/>
    </source>
</evidence>
<dbReference type="InterPro" id="IPR050526">
    <property type="entry name" value="Rubredoxin_ET"/>
</dbReference>
<keyword evidence="5 6" id="KW-0408">Iron</keyword>
<dbReference type="CDD" id="cd00730">
    <property type="entry name" value="rubredoxin"/>
    <property type="match status" value="1"/>
</dbReference>
<keyword evidence="10" id="KW-1185">Reference proteome</keyword>
<dbReference type="GO" id="GO:0005506">
    <property type="term" value="F:iron ion binding"/>
    <property type="evidence" value="ECO:0007669"/>
    <property type="project" value="InterPro"/>
</dbReference>
<dbReference type="EMBL" id="CZCS02000014">
    <property type="protein sequence ID" value="VXD14988.1"/>
    <property type="molecule type" value="Genomic_DNA"/>
</dbReference>
<feature type="binding site" evidence="7">
    <location>
        <position position="55"/>
    </location>
    <ligand>
        <name>Fe cation</name>
        <dbReference type="ChEBI" id="CHEBI:24875"/>
    </ligand>
</feature>